<dbReference type="InterPro" id="IPR010982">
    <property type="entry name" value="Lambda_DNA-bd_dom_sf"/>
</dbReference>
<accession>A0A059E2D4</accession>
<dbReference type="EMBL" id="AWFH01000012">
    <property type="protein sequence ID" value="KCZ61826.1"/>
    <property type="molecule type" value="Genomic_DNA"/>
</dbReference>
<evidence type="ECO:0008006" key="4">
    <source>
        <dbReference type="Google" id="ProtNLM"/>
    </source>
</evidence>
<feature type="region of interest" description="Disordered" evidence="1">
    <location>
        <begin position="1"/>
        <end position="29"/>
    </location>
</feature>
<dbReference type="AlphaFoldDB" id="A0A059E2D4"/>
<name>A0A059E2D4_9PROT</name>
<keyword evidence="3" id="KW-1185">Reference proteome</keyword>
<dbReference type="Gene3D" id="1.10.260.40">
    <property type="entry name" value="lambda repressor-like DNA-binding domains"/>
    <property type="match status" value="1"/>
</dbReference>
<dbReference type="PANTHER" id="PTHR34475:SF1">
    <property type="entry name" value="CYTOSKELETON PROTEIN RODZ"/>
    <property type="match status" value="1"/>
</dbReference>
<evidence type="ECO:0000256" key="1">
    <source>
        <dbReference type="SAM" id="MobiDB-lite"/>
    </source>
</evidence>
<dbReference type="PATRIC" id="fig|1280948.3.peg.1737"/>
<dbReference type="RefSeq" id="WP_035551103.1">
    <property type="nucleotide sequence ID" value="NZ_CAMYIB010000003.1"/>
</dbReference>
<dbReference type="STRING" id="1280948.HY36_04530"/>
<dbReference type="Proteomes" id="UP000024547">
    <property type="component" value="Unassembled WGS sequence"/>
</dbReference>
<protein>
    <recommendedName>
        <fullName evidence="4">DUF4115 domain-containing protein</fullName>
    </recommendedName>
</protein>
<dbReference type="InterPro" id="IPR050400">
    <property type="entry name" value="Bact_Cytoskel_RodZ"/>
</dbReference>
<evidence type="ECO:0000313" key="2">
    <source>
        <dbReference type="EMBL" id="KCZ61826.1"/>
    </source>
</evidence>
<evidence type="ECO:0000313" key="3">
    <source>
        <dbReference type="Proteomes" id="UP000024547"/>
    </source>
</evidence>
<dbReference type="PANTHER" id="PTHR34475">
    <property type="match status" value="1"/>
</dbReference>
<reference evidence="2 3" key="1">
    <citation type="journal article" date="2014" name="Antonie Van Leeuwenhoek">
        <title>Hyphomonas beringensis sp. nov. and Hyphomonas chukchiensis sp. nov., isolated from surface seawater of the Bering Sea and Chukchi Sea.</title>
        <authorList>
            <person name="Li C."/>
            <person name="Lai Q."/>
            <person name="Li G."/>
            <person name="Dong C."/>
            <person name="Wang J."/>
            <person name="Liao Y."/>
            <person name="Shao Z."/>
        </authorList>
    </citation>
    <scope>NUCLEOTIDE SEQUENCE [LARGE SCALE GENOMIC DNA]</scope>
    <source>
        <strain evidence="2 3">22II1-22F38</strain>
    </source>
</reference>
<dbReference type="GO" id="GO:0003677">
    <property type="term" value="F:DNA binding"/>
    <property type="evidence" value="ECO:0007669"/>
    <property type="project" value="InterPro"/>
</dbReference>
<organism evidence="2 3">
    <name type="scientific">Hyphomonas atlantica</name>
    <dbReference type="NCBI Taxonomy" id="1280948"/>
    <lineage>
        <taxon>Bacteria</taxon>
        <taxon>Pseudomonadati</taxon>
        <taxon>Pseudomonadota</taxon>
        <taxon>Alphaproteobacteria</taxon>
        <taxon>Hyphomonadales</taxon>
        <taxon>Hyphomonadaceae</taxon>
        <taxon>Hyphomonas</taxon>
    </lineage>
</organism>
<comment type="caution">
    <text evidence="2">The sequence shown here is derived from an EMBL/GenBank/DDBJ whole genome shotgun (WGS) entry which is preliminary data.</text>
</comment>
<dbReference type="Pfam" id="PF13413">
    <property type="entry name" value="HTH_25"/>
    <property type="match status" value="1"/>
</dbReference>
<sequence>MNMAHDDLTREDLVETGPETAAPSADGVSAHERAMEIFKAREFEGEALRMGQVLRRVRETLGLEIADVSRDTLMRKDYLMWIERMEVGELPGGGYLTAILNTYAKYLKLPEKEVIRVYSQECGAVQEVQNDAPVPKIGEIGPEKSRWPLAVAAAALLVVLGAGAIGVSQLVRPNVELEPQAGVVAVNGARDSLFADVETSKRPAPKDLPLELVAVKQGWLEVRGADGTIFRSRVMAEGESYFPRLNAGWTVSARDGSAFEWRVGDVTVGPLGPEATPVFSASIDEQISRAADAAAPAMAANGGNKASR</sequence>
<proteinExistence type="predicted"/>
<dbReference type="eggNOG" id="COG1426">
    <property type="taxonomic scope" value="Bacteria"/>
</dbReference>
<feature type="compositionally biased region" description="Basic and acidic residues" evidence="1">
    <location>
        <begin position="1"/>
        <end position="13"/>
    </location>
</feature>
<gene>
    <name evidence="2" type="ORF">HY36_04530</name>
</gene>